<dbReference type="InterPro" id="IPR050202">
    <property type="entry name" value="Cyt/Deoxycyt_deaminase"/>
</dbReference>
<evidence type="ECO:0000256" key="13">
    <source>
        <dbReference type="PIRSR" id="PIRSR606262-2"/>
    </source>
</evidence>
<organism evidence="17 18">
    <name type="scientific">candidate division WOR_3 bacterium SM23_60</name>
    <dbReference type="NCBI Taxonomy" id="1703780"/>
    <lineage>
        <taxon>Bacteria</taxon>
        <taxon>Bacteria division WOR-3</taxon>
    </lineage>
</organism>
<dbReference type="EMBL" id="LJUO01000024">
    <property type="protein sequence ID" value="KPK72724.1"/>
    <property type="molecule type" value="Genomic_DNA"/>
</dbReference>
<dbReference type="Pfam" id="PF00383">
    <property type="entry name" value="dCMP_cyt_deam_1"/>
    <property type="match status" value="1"/>
</dbReference>
<reference evidence="17 18" key="1">
    <citation type="journal article" date="2015" name="Microbiome">
        <title>Genomic resolution of linkages in carbon, nitrogen, and sulfur cycling among widespread estuary sediment bacteria.</title>
        <authorList>
            <person name="Baker B.J."/>
            <person name="Lazar C.S."/>
            <person name="Teske A.P."/>
            <person name="Dick G.J."/>
        </authorList>
    </citation>
    <scope>NUCLEOTIDE SEQUENCE [LARGE SCALE GENOMIC DNA]</scope>
    <source>
        <strain evidence="17">SM23_60</strain>
    </source>
</reference>
<dbReference type="GO" id="GO:0072527">
    <property type="term" value="P:pyrimidine-containing compound metabolic process"/>
    <property type="evidence" value="ECO:0007669"/>
    <property type="project" value="UniProtKB-ARBA"/>
</dbReference>
<dbReference type="InterPro" id="IPR016192">
    <property type="entry name" value="APOBEC/CMP_deaminase_Zn-bd"/>
</dbReference>
<evidence type="ECO:0000256" key="15">
    <source>
        <dbReference type="RuleBase" id="RU364006"/>
    </source>
</evidence>
<dbReference type="GO" id="GO:0042802">
    <property type="term" value="F:identical protein binding"/>
    <property type="evidence" value="ECO:0007669"/>
    <property type="project" value="UniProtKB-ARBA"/>
</dbReference>
<dbReference type="PROSITE" id="PS51747">
    <property type="entry name" value="CYT_DCMP_DEAMINASES_2"/>
    <property type="match status" value="1"/>
</dbReference>
<dbReference type="SUPFAM" id="SSF53927">
    <property type="entry name" value="Cytidine deaminase-like"/>
    <property type="match status" value="1"/>
</dbReference>
<evidence type="ECO:0000256" key="3">
    <source>
        <dbReference type="ARBA" id="ARBA00006576"/>
    </source>
</evidence>
<name>A0A0S8GK28_UNCW3</name>
<feature type="binding site" evidence="13">
    <location>
        <begin position="27"/>
        <end position="33"/>
    </location>
    <ligand>
        <name>substrate</name>
    </ligand>
</feature>
<dbReference type="InterPro" id="IPR002125">
    <property type="entry name" value="CMP_dCMP_dom"/>
</dbReference>
<dbReference type="GO" id="GO:0004126">
    <property type="term" value="F:cytidine deaminase activity"/>
    <property type="evidence" value="ECO:0007669"/>
    <property type="project" value="UniProtKB-UniRule"/>
</dbReference>
<dbReference type="GO" id="GO:0008270">
    <property type="term" value="F:zinc ion binding"/>
    <property type="evidence" value="ECO:0007669"/>
    <property type="project" value="UniProtKB-UniRule"/>
</dbReference>
<sequence length="114" mass="12662">MAYAPYSKISVGAGLYCGGRKIYTGANVENSSYSLSMCAERIALFKAVSEGVRDFRLLLVYSPQVSFITPCGACLQVLSEFAPDLVIASMNKREQFRFYPISVLMPQPFRLSQE</sequence>
<comment type="function">
    <text evidence="2 15">This enzyme scavenges exogenous and endogenous cytidine and 2'-deoxycytidine for UMP synthesis.</text>
</comment>
<comment type="cofactor">
    <cofactor evidence="1 14 15">
        <name>Zn(2+)</name>
        <dbReference type="ChEBI" id="CHEBI:29105"/>
    </cofactor>
</comment>
<evidence type="ECO:0000259" key="16">
    <source>
        <dbReference type="PROSITE" id="PS51747"/>
    </source>
</evidence>
<evidence type="ECO:0000256" key="14">
    <source>
        <dbReference type="PIRSR" id="PIRSR606262-3"/>
    </source>
</evidence>
<comment type="similarity">
    <text evidence="3 15">Belongs to the cytidine and deoxycytidylate deaminase family.</text>
</comment>
<keyword evidence="7 15" id="KW-0378">Hydrolase</keyword>
<dbReference type="NCBIfam" id="NF004064">
    <property type="entry name" value="PRK05578.1"/>
    <property type="match status" value="1"/>
</dbReference>
<dbReference type="GO" id="GO:0055086">
    <property type="term" value="P:nucleobase-containing small molecule metabolic process"/>
    <property type="evidence" value="ECO:0007669"/>
    <property type="project" value="UniProtKB-ARBA"/>
</dbReference>
<evidence type="ECO:0000313" key="17">
    <source>
        <dbReference type="EMBL" id="KPK72724.1"/>
    </source>
</evidence>
<feature type="domain" description="CMP/dCMP-type deaminase" evidence="16">
    <location>
        <begin position="1"/>
        <end position="112"/>
    </location>
</feature>
<feature type="binding site" evidence="14">
    <location>
        <position position="38"/>
    </location>
    <ligand>
        <name>Zn(2+)</name>
        <dbReference type="ChEBI" id="CHEBI:29105"/>
        <note>catalytic</note>
    </ligand>
</feature>
<feature type="active site" description="Proton donor" evidence="12">
    <location>
        <position position="40"/>
    </location>
</feature>
<comment type="catalytic activity">
    <reaction evidence="10 15">
        <text>2'-deoxycytidine + H2O + H(+) = 2'-deoxyuridine + NH4(+)</text>
        <dbReference type="Rhea" id="RHEA:13433"/>
        <dbReference type="ChEBI" id="CHEBI:15377"/>
        <dbReference type="ChEBI" id="CHEBI:15378"/>
        <dbReference type="ChEBI" id="CHEBI:15698"/>
        <dbReference type="ChEBI" id="CHEBI:16450"/>
        <dbReference type="ChEBI" id="CHEBI:28938"/>
        <dbReference type="EC" id="3.5.4.5"/>
    </reaction>
</comment>
<proteinExistence type="inferred from homology"/>
<dbReference type="AlphaFoldDB" id="A0A0S8GK28"/>
<comment type="catalytic activity">
    <reaction evidence="11 15">
        <text>cytidine + H2O + H(+) = uridine + NH4(+)</text>
        <dbReference type="Rhea" id="RHEA:16069"/>
        <dbReference type="ChEBI" id="CHEBI:15377"/>
        <dbReference type="ChEBI" id="CHEBI:15378"/>
        <dbReference type="ChEBI" id="CHEBI:16704"/>
        <dbReference type="ChEBI" id="CHEBI:17562"/>
        <dbReference type="ChEBI" id="CHEBI:28938"/>
        <dbReference type="EC" id="3.5.4.5"/>
    </reaction>
</comment>
<accession>A0A0S8GK28</accession>
<comment type="caution">
    <text evidence="17">The sequence shown here is derived from an EMBL/GenBank/DDBJ whole genome shotgun (WGS) entry which is preliminary data.</text>
</comment>
<evidence type="ECO:0000256" key="10">
    <source>
        <dbReference type="ARBA" id="ARBA00049252"/>
    </source>
</evidence>
<feature type="binding site" evidence="14">
    <location>
        <position position="71"/>
    </location>
    <ligand>
        <name>Zn(2+)</name>
        <dbReference type="ChEBI" id="CHEBI:29105"/>
        <note>catalytic</note>
    </ligand>
</feature>
<evidence type="ECO:0000256" key="9">
    <source>
        <dbReference type="ARBA" id="ARBA00032005"/>
    </source>
</evidence>
<dbReference type="CDD" id="cd01283">
    <property type="entry name" value="cytidine_deaminase"/>
    <property type="match status" value="1"/>
</dbReference>
<evidence type="ECO:0000256" key="2">
    <source>
        <dbReference type="ARBA" id="ARBA00003949"/>
    </source>
</evidence>
<dbReference type="GO" id="GO:0005829">
    <property type="term" value="C:cytosol"/>
    <property type="evidence" value="ECO:0007669"/>
    <property type="project" value="TreeGrafter"/>
</dbReference>
<dbReference type="EC" id="3.5.4.5" evidence="4 15"/>
<dbReference type="PANTHER" id="PTHR11644">
    <property type="entry name" value="CYTIDINE DEAMINASE"/>
    <property type="match status" value="1"/>
</dbReference>
<evidence type="ECO:0000256" key="8">
    <source>
        <dbReference type="ARBA" id="ARBA00022833"/>
    </source>
</evidence>
<feature type="binding site" evidence="14">
    <location>
        <position position="74"/>
    </location>
    <ligand>
        <name>Zn(2+)</name>
        <dbReference type="ChEBI" id="CHEBI:29105"/>
        <note>catalytic</note>
    </ligand>
</feature>
<keyword evidence="8 14" id="KW-0862">Zinc</keyword>
<dbReference type="NCBIfam" id="TIGR01354">
    <property type="entry name" value="cyt_deam_tetra"/>
    <property type="match status" value="1"/>
</dbReference>
<dbReference type="PROSITE" id="PS00903">
    <property type="entry name" value="CYT_DCMP_DEAMINASES_1"/>
    <property type="match status" value="1"/>
</dbReference>
<evidence type="ECO:0000256" key="4">
    <source>
        <dbReference type="ARBA" id="ARBA00012783"/>
    </source>
</evidence>
<protein>
    <recommendedName>
        <fullName evidence="5 15">Cytidine deaminase</fullName>
        <ecNumber evidence="4 15">3.5.4.5</ecNumber>
    </recommendedName>
    <alternativeName>
        <fullName evidence="9 15">Cytidine aminohydrolase</fullName>
    </alternativeName>
</protein>
<dbReference type="InterPro" id="IPR006262">
    <property type="entry name" value="Cyt_deam_tetra"/>
</dbReference>
<evidence type="ECO:0000256" key="6">
    <source>
        <dbReference type="ARBA" id="ARBA00022723"/>
    </source>
</evidence>
<keyword evidence="6 14" id="KW-0479">Metal-binding</keyword>
<evidence type="ECO:0000256" key="7">
    <source>
        <dbReference type="ARBA" id="ARBA00022801"/>
    </source>
</evidence>
<dbReference type="PATRIC" id="fig|1703780.3.peg.1623"/>
<evidence type="ECO:0000256" key="5">
    <source>
        <dbReference type="ARBA" id="ARBA00018266"/>
    </source>
</evidence>
<evidence type="ECO:0000256" key="11">
    <source>
        <dbReference type="ARBA" id="ARBA00049558"/>
    </source>
</evidence>
<dbReference type="Gene3D" id="3.40.140.10">
    <property type="entry name" value="Cytidine Deaminase, domain 2"/>
    <property type="match status" value="1"/>
</dbReference>
<gene>
    <name evidence="17" type="ORF">AMJ87_03880</name>
</gene>
<dbReference type="Proteomes" id="UP000051096">
    <property type="component" value="Unassembled WGS sequence"/>
</dbReference>
<evidence type="ECO:0000256" key="1">
    <source>
        <dbReference type="ARBA" id="ARBA00001947"/>
    </source>
</evidence>
<dbReference type="InterPro" id="IPR016193">
    <property type="entry name" value="Cytidine_deaminase-like"/>
</dbReference>
<dbReference type="PANTHER" id="PTHR11644:SF2">
    <property type="entry name" value="CYTIDINE DEAMINASE"/>
    <property type="match status" value="1"/>
</dbReference>
<evidence type="ECO:0000313" key="18">
    <source>
        <dbReference type="Proteomes" id="UP000051096"/>
    </source>
</evidence>
<evidence type="ECO:0000256" key="12">
    <source>
        <dbReference type="PIRSR" id="PIRSR606262-1"/>
    </source>
</evidence>